<accession>A0A0A2KKX7</accession>
<keyword evidence="1" id="KW-0812">Transmembrane</keyword>
<keyword evidence="1" id="KW-0472">Membrane</keyword>
<keyword evidence="3" id="KW-1185">Reference proteome</keyword>
<organism evidence="2 3">
    <name type="scientific">Penicillium italicum</name>
    <name type="common">Blue mold</name>
    <dbReference type="NCBI Taxonomy" id="40296"/>
    <lineage>
        <taxon>Eukaryota</taxon>
        <taxon>Fungi</taxon>
        <taxon>Dikarya</taxon>
        <taxon>Ascomycota</taxon>
        <taxon>Pezizomycotina</taxon>
        <taxon>Eurotiomycetes</taxon>
        <taxon>Eurotiomycetidae</taxon>
        <taxon>Eurotiales</taxon>
        <taxon>Aspergillaceae</taxon>
        <taxon>Penicillium</taxon>
    </lineage>
</organism>
<evidence type="ECO:0000313" key="3">
    <source>
        <dbReference type="Proteomes" id="UP000030104"/>
    </source>
</evidence>
<evidence type="ECO:0000313" key="2">
    <source>
        <dbReference type="EMBL" id="KGO68477.1"/>
    </source>
</evidence>
<dbReference type="AlphaFoldDB" id="A0A0A2KKX7"/>
<keyword evidence="1" id="KW-1133">Transmembrane helix</keyword>
<feature type="transmembrane region" description="Helical" evidence="1">
    <location>
        <begin position="18"/>
        <end position="36"/>
    </location>
</feature>
<sequence length="60" mass="6474">MASLTGLCWTGTPAADTVVASLGLVFFTLFLGVLYLRARRGCRNTAELIITQVRGSSIHF</sequence>
<reference evidence="2 3" key="1">
    <citation type="journal article" date="2015" name="Mol. Plant Microbe Interact.">
        <title>Genome, transcriptome, and functional analyses of Penicillium expansum provide new insights into secondary metabolism and pathogenicity.</title>
        <authorList>
            <person name="Ballester A.R."/>
            <person name="Marcet-Houben M."/>
            <person name="Levin E."/>
            <person name="Sela N."/>
            <person name="Selma-Lazaro C."/>
            <person name="Carmona L."/>
            <person name="Wisniewski M."/>
            <person name="Droby S."/>
            <person name="Gonzalez-Candelas L."/>
            <person name="Gabaldon T."/>
        </authorList>
    </citation>
    <scope>NUCLEOTIDE SEQUENCE [LARGE SCALE GENOMIC DNA]</scope>
    <source>
        <strain evidence="2 3">PHI-1</strain>
    </source>
</reference>
<dbReference type="HOGENOM" id="CLU_202038_0_0_1"/>
<comment type="caution">
    <text evidence="2">The sequence shown here is derived from an EMBL/GenBank/DDBJ whole genome shotgun (WGS) entry which is preliminary data.</text>
</comment>
<proteinExistence type="predicted"/>
<gene>
    <name evidence="2" type="ORF">PITC_071020</name>
</gene>
<dbReference type="EMBL" id="JQGA01001201">
    <property type="protein sequence ID" value="KGO68477.1"/>
    <property type="molecule type" value="Genomic_DNA"/>
</dbReference>
<name>A0A0A2KKX7_PENIT</name>
<evidence type="ECO:0000256" key="1">
    <source>
        <dbReference type="SAM" id="Phobius"/>
    </source>
</evidence>
<dbReference type="Proteomes" id="UP000030104">
    <property type="component" value="Unassembled WGS sequence"/>
</dbReference>
<protein>
    <submittedName>
        <fullName evidence="2">Uncharacterized protein</fullName>
    </submittedName>
</protein>